<feature type="region of interest" description="Disordered" evidence="1">
    <location>
        <begin position="346"/>
        <end position="458"/>
    </location>
</feature>
<dbReference type="EMBL" id="NMUH01005509">
    <property type="protein sequence ID" value="MQM12959.1"/>
    <property type="molecule type" value="Genomic_DNA"/>
</dbReference>
<dbReference type="AlphaFoldDB" id="A0A843WSD2"/>
<feature type="compositionally biased region" description="Basic residues" evidence="1">
    <location>
        <begin position="299"/>
        <end position="311"/>
    </location>
</feature>
<evidence type="ECO:0000313" key="3">
    <source>
        <dbReference type="Proteomes" id="UP000652761"/>
    </source>
</evidence>
<organism evidence="2 3">
    <name type="scientific">Colocasia esculenta</name>
    <name type="common">Wild taro</name>
    <name type="synonym">Arum esculentum</name>
    <dbReference type="NCBI Taxonomy" id="4460"/>
    <lineage>
        <taxon>Eukaryota</taxon>
        <taxon>Viridiplantae</taxon>
        <taxon>Streptophyta</taxon>
        <taxon>Embryophyta</taxon>
        <taxon>Tracheophyta</taxon>
        <taxon>Spermatophyta</taxon>
        <taxon>Magnoliopsida</taxon>
        <taxon>Liliopsida</taxon>
        <taxon>Araceae</taxon>
        <taxon>Aroideae</taxon>
        <taxon>Colocasieae</taxon>
        <taxon>Colocasia</taxon>
    </lineage>
</organism>
<proteinExistence type="predicted"/>
<feature type="region of interest" description="Disordered" evidence="1">
    <location>
        <begin position="504"/>
        <end position="526"/>
    </location>
</feature>
<dbReference type="Proteomes" id="UP000652761">
    <property type="component" value="Unassembled WGS sequence"/>
</dbReference>
<feature type="region of interest" description="Disordered" evidence="1">
    <location>
        <begin position="264"/>
        <end position="311"/>
    </location>
</feature>
<feature type="compositionally biased region" description="Low complexity" evidence="1">
    <location>
        <begin position="411"/>
        <end position="452"/>
    </location>
</feature>
<evidence type="ECO:0000256" key="1">
    <source>
        <dbReference type="SAM" id="MobiDB-lite"/>
    </source>
</evidence>
<comment type="caution">
    <text evidence="2">The sequence shown here is derived from an EMBL/GenBank/DDBJ whole genome shotgun (WGS) entry which is preliminary data.</text>
</comment>
<feature type="compositionally biased region" description="Low complexity" evidence="1">
    <location>
        <begin position="371"/>
        <end position="386"/>
    </location>
</feature>
<protein>
    <submittedName>
        <fullName evidence="2">Uncharacterized protein</fullName>
    </submittedName>
</protein>
<feature type="compositionally biased region" description="Polar residues" evidence="1">
    <location>
        <begin position="266"/>
        <end position="275"/>
    </location>
</feature>
<keyword evidence="3" id="KW-1185">Reference proteome</keyword>
<sequence>MFWVIQNKEINLAAVMIERMKFASTQIWETKSKLNVSLPYAHLLTKIFKHFGVDVSGAVVEKMGQSIRSRNLKKSGFSVQNGIWTKISVAEGEAIIGDVPEFQEEAADPPADSEIRSVTTEQVSAAPAVADQAEASSSPVLEVESHPPEVHMEEAVAGVADSLPTSIVASILREVLDSLPFSSVASEAGGLVEEDVIMEEAPSQGEQSVEEPKVSESVAEGHFVEVVLEKAPAQGEQEDAELHAPIQGEHIGNKESLIENAPETAAPTQDNQTPASVPASEGPSSSHVNLEVPVPQQSKQKRVAHKRPRKSHRKFFQGLVEFLMELLRADQQMFLGHQGLQLKGLGQQGHQLQGPSSAVREGQAKGKEPMAATKAPDTSTPATPTLSSPPSPSTAPPAPPTIKHHVPRAQPSSSLISSQPSFSPTTSHTSAPSSLSPSSSPTQTTPVHPSSSFNPKHIFYPPTPPSSVTFPLEKPLPLGVFDTNLLDDFERNTLITILSAASHIHRTDPPSPAKKKRKSSSSLSTPSVPLFPPLWYSLTLYPKRRPIYREYLQKCILSTIFGIPFLNLSEHLNIVLPLTQMTQFQKSKIFEGTEFKNEDQWATVKGNKAQYEKYLSARAESLTHRAHPLTFSEWFIIQHKNSWGPFILKEIRITRNFQLYNDFCYLNKLPEIQFCQFHSTIVLLRSEHLVNLPLQVDFATFKVDSPVLLPKLHSLVFDSNVGSHALDMFARQMGRLSAKLGRLPSFLRFIFREYHSGLISSQTLAPLISECERLSPPEWDTLYQASHLHLEAINRDLARQRKPILSAEAFLDLNSITPIQEIYVLWAARSTAFYVLKQDLLDQKIFYPISLDRFLHRASFGKSTFYRYILDPAQYEVFLEKQRQLYIQRTIPSMGPTFSVASGVFQQIFEDLEIKAWAVISQHASLLSPMYYLPPT</sequence>
<accession>A0A843WSD2</accession>
<reference evidence="2" key="1">
    <citation type="submission" date="2017-07" db="EMBL/GenBank/DDBJ databases">
        <title>Taro Niue Genome Assembly and Annotation.</title>
        <authorList>
            <person name="Atibalentja N."/>
            <person name="Keating K."/>
            <person name="Fields C.J."/>
        </authorList>
    </citation>
    <scope>NUCLEOTIDE SEQUENCE</scope>
    <source>
        <strain evidence="2">Niue_2</strain>
        <tissue evidence="2">Leaf</tissue>
    </source>
</reference>
<name>A0A843WSD2_COLES</name>
<feature type="compositionally biased region" description="Pro residues" evidence="1">
    <location>
        <begin position="387"/>
        <end position="400"/>
    </location>
</feature>
<evidence type="ECO:0000313" key="2">
    <source>
        <dbReference type="EMBL" id="MQM12959.1"/>
    </source>
</evidence>
<gene>
    <name evidence="2" type="ORF">Taro_045884</name>
</gene>